<evidence type="ECO:0000259" key="15">
    <source>
        <dbReference type="PROSITE" id="PS50885"/>
    </source>
</evidence>
<organism evidence="16 17">
    <name type="scientific">Sulfuritortus calidifontis</name>
    <dbReference type="NCBI Taxonomy" id="1914471"/>
    <lineage>
        <taxon>Bacteria</taxon>
        <taxon>Pseudomonadati</taxon>
        <taxon>Pseudomonadota</taxon>
        <taxon>Betaproteobacteria</taxon>
        <taxon>Nitrosomonadales</taxon>
        <taxon>Thiobacillaceae</taxon>
        <taxon>Sulfuritortus</taxon>
    </lineage>
</organism>
<evidence type="ECO:0000256" key="9">
    <source>
        <dbReference type="ARBA" id="ARBA00022840"/>
    </source>
</evidence>
<keyword evidence="10 13" id="KW-1133">Transmembrane helix</keyword>
<evidence type="ECO:0000256" key="1">
    <source>
        <dbReference type="ARBA" id="ARBA00000085"/>
    </source>
</evidence>
<dbReference type="SMART" id="SM00387">
    <property type="entry name" value="HATPase_c"/>
    <property type="match status" value="1"/>
</dbReference>
<dbReference type="Pfam" id="PF08521">
    <property type="entry name" value="2CSK_N"/>
    <property type="match status" value="1"/>
</dbReference>
<dbReference type="InterPro" id="IPR004358">
    <property type="entry name" value="Sig_transdc_His_kin-like_C"/>
</dbReference>
<dbReference type="PANTHER" id="PTHR45436">
    <property type="entry name" value="SENSOR HISTIDINE KINASE YKOH"/>
    <property type="match status" value="1"/>
</dbReference>
<sequence>MAALRVFQAERRLSLRARLVLLALAAIIAVWLATAWFTYRDARAEFDELLDAHLAQAASLLVAQVGHELDELDLEHAGDGRHARKVAFQIWQDGQLRLHSLHAPSEPLAERKEGFSERELDGRRWRVYSTRDAGRHIQIHVGERLDIRDKLAVELAENLLRPLLFGLPVLAALIWLAVRQGLRPLDALAAEVAAREPGNLAPIEIGANPAETRPLIERLNTLFARLGRSLEQERRFTADAAHELRTPLAGIRAQAQVALGAGEAAERDRALHNAIAGCDRATHLVEQLLTLARIDAAAQAPMATVALRELAREVLAELAPPALAKGITLELAQGVEQTVTGHPAWLRILLRNLLDNAVRYSSQGGSVRVEIGREQGRAALWVVDTGPGIPEAERARVRERFYRVLGSGEAGSGLGLSIVQRIAEVHGAELRLLPGAAGRGLKAGIVFRA</sequence>
<evidence type="ECO:0000313" key="17">
    <source>
        <dbReference type="Proteomes" id="UP000295135"/>
    </source>
</evidence>
<dbReference type="InterPro" id="IPR005467">
    <property type="entry name" value="His_kinase_dom"/>
</dbReference>
<evidence type="ECO:0000256" key="12">
    <source>
        <dbReference type="ARBA" id="ARBA00023136"/>
    </source>
</evidence>
<protein>
    <recommendedName>
        <fullName evidence="3">histidine kinase</fullName>
        <ecNumber evidence="3">2.7.13.3</ecNumber>
    </recommendedName>
</protein>
<proteinExistence type="predicted"/>
<keyword evidence="9" id="KW-0067">ATP-binding</keyword>
<dbReference type="EC" id="2.7.13.3" evidence="3"/>
<evidence type="ECO:0000256" key="8">
    <source>
        <dbReference type="ARBA" id="ARBA00022777"/>
    </source>
</evidence>
<dbReference type="GO" id="GO:0005524">
    <property type="term" value="F:ATP binding"/>
    <property type="evidence" value="ECO:0007669"/>
    <property type="project" value="UniProtKB-KW"/>
</dbReference>
<dbReference type="GO" id="GO:0000155">
    <property type="term" value="F:phosphorelay sensor kinase activity"/>
    <property type="evidence" value="ECO:0007669"/>
    <property type="project" value="InterPro"/>
</dbReference>
<keyword evidence="12 13" id="KW-0472">Membrane</keyword>
<dbReference type="Pfam" id="PF02518">
    <property type="entry name" value="HATPase_c"/>
    <property type="match status" value="1"/>
</dbReference>
<name>A0A4R3JVW2_9PROT</name>
<dbReference type="EMBL" id="SLZY01000013">
    <property type="protein sequence ID" value="TCS70911.1"/>
    <property type="molecule type" value="Genomic_DNA"/>
</dbReference>
<dbReference type="GO" id="GO:0005886">
    <property type="term" value="C:plasma membrane"/>
    <property type="evidence" value="ECO:0007669"/>
    <property type="project" value="TreeGrafter"/>
</dbReference>
<dbReference type="CDD" id="cd00082">
    <property type="entry name" value="HisKA"/>
    <property type="match status" value="1"/>
</dbReference>
<evidence type="ECO:0000256" key="10">
    <source>
        <dbReference type="ARBA" id="ARBA00022989"/>
    </source>
</evidence>
<feature type="domain" description="HAMP" evidence="15">
    <location>
        <begin position="179"/>
        <end position="231"/>
    </location>
</feature>
<dbReference type="InterPro" id="IPR003594">
    <property type="entry name" value="HATPase_dom"/>
</dbReference>
<feature type="transmembrane region" description="Helical" evidence="13">
    <location>
        <begin position="20"/>
        <end position="39"/>
    </location>
</feature>
<evidence type="ECO:0000256" key="13">
    <source>
        <dbReference type="SAM" id="Phobius"/>
    </source>
</evidence>
<keyword evidence="7" id="KW-0547">Nucleotide-binding</keyword>
<evidence type="ECO:0000256" key="6">
    <source>
        <dbReference type="ARBA" id="ARBA00022692"/>
    </source>
</evidence>
<dbReference type="Gene3D" id="1.20.5.1040">
    <property type="entry name" value="Sensor protein qsec"/>
    <property type="match status" value="1"/>
</dbReference>
<dbReference type="InterPro" id="IPR050428">
    <property type="entry name" value="TCS_sensor_his_kinase"/>
</dbReference>
<keyword evidence="8 16" id="KW-0418">Kinase</keyword>
<evidence type="ECO:0000259" key="14">
    <source>
        <dbReference type="PROSITE" id="PS50109"/>
    </source>
</evidence>
<dbReference type="SUPFAM" id="SSF55874">
    <property type="entry name" value="ATPase domain of HSP90 chaperone/DNA topoisomerase II/histidine kinase"/>
    <property type="match status" value="1"/>
</dbReference>
<dbReference type="InterPro" id="IPR003660">
    <property type="entry name" value="HAMP_dom"/>
</dbReference>
<reference evidence="16 17" key="1">
    <citation type="submission" date="2019-03" db="EMBL/GenBank/DDBJ databases">
        <title>Genomic Encyclopedia of Type Strains, Phase IV (KMG-IV): sequencing the most valuable type-strain genomes for metagenomic binning, comparative biology and taxonomic classification.</title>
        <authorList>
            <person name="Goeker M."/>
        </authorList>
    </citation>
    <scope>NUCLEOTIDE SEQUENCE [LARGE SCALE GENOMIC DNA]</scope>
    <source>
        <strain evidence="16 17">DSM 103923</strain>
    </source>
</reference>
<dbReference type="InterPro" id="IPR036097">
    <property type="entry name" value="HisK_dim/P_sf"/>
</dbReference>
<dbReference type="Gene3D" id="1.10.287.130">
    <property type="match status" value="1"/>
</dbReference>
<evidence type="ECO:0000256" key="7">
    <source>
        <dbReference type="ARBA" id="ARBA00022741"/>
    </source>
</evidence>
<dbReference type="SMART" id="SM00388">
    <property type="entry name" value="HisKA"/>
    <property type="match status" value="1"/>
</dbReference>
<dbReference type="PROSITE" id="PS50109">
    <property type="entry name" value="HIS_KIN"/>
    <property type="match status" value="1"/>
</dbReference>
<dbReference type="AlphaFoldDB" id="A0A4R3JVW2"/>
<feature type="domain" description="Histidine kinase" evidence="14">
    <location>
        <begin position="239"/>
        <end position="449"/>
    </location>
</feature>
<evidence type="ECO:0000256" key="5">
    <source>
        <dbReference type="ARBA" id="ARBA00022679"/>
    </source>
</evidence>
<dbReference type="PROSITE" id="PS50885">
    <property type="entry name" value="HAMP"/>
    <property type="match status" value="1"/>
</dbReference>
<dbReference type="InterPro" id="IPR013727">
    <property type="entry name" value="2CSK_N"/>
</dbReference>
<evidence type="ECO:0000256" key="3">
    <source>
        <dbReference type="ARBA" id="ARBA00012438"/>
    </source>
</evidence>
<keyword evidence="6 13" id="KW-0812">Transmembrane</keyword>
<evidence type="ECO:0000256" key="11">
    <source>
        <dbReference type="ARBA" id="ARBA00023012"/>
    </source>
</evidence>
<accession>A0A4R3JVW2</accession>
<dbReference type="Proteomes" id="UP000295135">
    <property type="component" value="Unassembled WGS sequence"/>
</dbReference>
<dbReference type="InterPro" id="IPR036890">
    <property type="entry name" value="HATPase_C_sf"/>
</dbReference>
<comment type="catalytic activity">
    <reaction evidence="1">
        <text>ATP + protein L-histidine = ADP + protein N-phospho-L-histidine.</text>
        <dbReference type="EC" id="2.7.13.3"/>
    </reaction>
</comment>
<dbReference type="Pfam" id="PF00512">
    <property type="entry name" value="HisKA"/>
    <property type="match status" value="1"/>
</dbReference>
<evidence type="ECO:0000256" key="4">
    <source>
        <dbReference type="ARBA" id="ARBA00022553"/>
    </source>
</evidence>
<keyword evidence="5" id="KW-0808">Transferase</keyword>
<keyword evidence="11" id="KW-0902">Two-component regulatory system</keyword>
<comment type="subcellular location">
    <subcellularLocation>
        <location evidence="2">Membrane</location>
        <topology evidence="2">Multi-pass membrane protein</topology>
    </subcellularLocation>
</comment>
<dbReference type="SUPFAM" id="SSF47384">
    <property type="entry name" value="Homodimeric domain of signal transducing histidine kinase"/>
    <property type="match status" value="1"/>
</dbReference>
<dbReference type="Gene3D" id="3.30.565.10">
    <property type="entry name" value="Histidine kinase-like ATPase, C-terminal domain"/>
    <property type="match status" value="1"/>
</dbReference>
<keyword evidence="4" id="KW-0597">Phosphoprotein</keyword>
<evidence type="ECO:0000313" key="16">
    <source>
        <dbReference type="EMBL" id="TCS70911.1"/>
    </source>
</evidence>
<dbReference type="PANTHER" id="PTHR45436:SF14">
    <property type="entry name" value="SENSOR PROTEIN QSEC"/>
    <property type="match status" value="1"/>
</dbReference>
<gene>
    <name evidence="16" type="ORF">EDC61_11365</name>
</gene>
<evidence type="ECO:0000256" key="2">
    <source>
        <dbReference type="ARBA" id="ARBA00004141"/>
    </source>
</evidence>
<comment type="caution">
    <text evidence="16">The sequence shown here is derived from an EMBL/GenBank/DDBJ whole genome shotgun (WGS) entry which is preliminary data.</text>
</comment>
<dbReference type="InterPro" id="IPR003661">
    <property type="entry name" value="HisK_dim/P_dom"/>
</dbReference>
<dbReference type="PRINTS" id="PR00344">
    <property type="entry name" value="BCTRLSENSOR"/>
</dbReference>
<keyword evidence="17" id="KW-1185">Reference proteome</keyword>